<evidence type="ECO:0000256" key="1">
    <source>
        <dbReference type="ARBA" id="ARBA00038283"/>
    </source>
</evidence>
<name>A0ABW6AQ38_9BACT</name>
<dbReference type="Pfam" id="PF01051">
    <property type="entry name" value="Rep3_N"/>
    <property type="match status" value="1"/>
</dbReference>
<gene>
    <name evidence="3" type="ORF">ACFS25_20465</name>
</gene>
<proteinExistence type="inferred from homology"/>
<evidence type="ECO:0000259" key="2">
    <source>
        <dbReference type="Pfam" id="PF01051"/>
    </source>
</evidence>
<organism evidence="3 4">
    <name type="scientific">Spirosoma flavum</name>
    <dbReference type="NCBI Taxonomy" id="2048557"/>
    <lineage>
        <taxon>Bacteria</taxon>
        <taxon>Pseudomonadati</taxon>
        <taxon>Bacteroidota</taxon>
        <taxon>Cytophagia</taxon>
        <taxon>Cytophagales</taxon>
        <taxon>Cytophagaceae</taxon>
        <taxon>Spirosoma</taxon>
    </lineage>
</organism>
<dbReference type="Pfam" id="PF21205">
    <property type="entry name" value="Rep3_C"/>
    <property type="match status" value="1"/>
</dbReference>
<reference evidence="4" key="1">
    <citation type="journal article" date="2019" name="Int. J. Syst. Evol. Microbiol.">
        <title>The Global Catalogue of Microorganisms (GCM) 10K type strain sequencing project: providing services to taxonomists for standard genome sequencing and annotation.</title>
        <authorList>
            <consortium name="The Broad Institute Genomics Platform"/>
            <consortium name="The Broad Institute Genome Sequencing Center for Infectious Disease"/>
            <person name="Wu L."/>
            <person name="Ma J."/>
        </authorList>
    </citation>
    <scope>NUCLEOTIDE SEQUENCE [LARGE SCALE GENOMIC DNA]</scope>
    <source>
        <strain evidence="4">KCTC 52490</strain>
    </source>
</reference>
<sequence>MESQTDQLQIAFELRPNNYQPNVITESRQEFTEMEKKIVVLAINQLRHVAKSWEEGKNINLLIPYAELTDNHHDKISTAASSLNTKRIMHQDFSNPESPEFDFVVPFPRVRSLKHNGKRYLELMMLSAVIPSFIELGKRYTSYDLKLMLSLSSVYAQRMYEIIMMFYGRGQKIFTYEVSKLRTALNYPPDHDYYDFKRKAMLVAQQEMQQKIGMHFEFTPSRKEGKAVVELRFEVKSAKDLIEDDIDIDMSIAKTMQPHEISAVARNLVHDYKFTKKQQSQILEDSTLMQTFIRLHTEIHHGKREVKNPTAYIAQSLGFGKVIPKELNAKEPVARSTGTRNQDPKKIGEILGSIVKKIKP</sequence>
<dbReference type="EMBL" id="JBHUOM010000022">
    <property type="protein sequence ID" value="MFD2936169.1"/>
    <property type="molecule type" value="Genomic_DNA"/>
</dbReference>
<dbReference type="RefSeq" id="WP_381504732.1">
    <property type="nucleotide sequence ID" value="NZ_JBHUOM010000022.1"/>
</dbReference>
<comment type="similarity">
    <text evidence="1">Belongs to the initiator RepB protein family.</text>
</comment>
<comment type="caution">
    <text evidence="3">The sequence shown here is derived from an EMBL/GenBank/DDBJ whole genome shotgun (WGS) entry which is preliminary data.</text>
</comment>
<dbReference type="Proteomes" id="UP001597512">
    <property type="component" value="Unassembled WGS sequence"/>
</dbReference>
<dbReference type="SUPFAM" id="SSF46785">
    <property type="entry name" value="Winged helix' DNA-binding domain"/>
    <property type="match status" value="2"/>
</dbReference>
<evidence type="ECO:0000313" key="3">
    <source>
        <dbReference type="EMBL" id="MFD2936169.1"/>
    </source>
</evidence>
<accession>A0ABW6AQ38</accession>
<protein>
    <submittedName>
        <fullName evidence="3">Replication initiation protein</fullName>
    </submittedName>
</protein>
<dbReference type="InterPro" id="IPR036390">
    <property type="entry name" value="WH_DNA-bd_sf"/>
</dbReference>
<dbReference type="InterPro" id="IPR000525">
    <property type="entry name" value="Initiator_Rep_WH1"/>
</dbReference>
<evidence type="ECO:0000313" key="4">
    <source>
        <dbReference type="Proteomes" id="UP001597512"/>
    </source>
</evidence>
<dbReference type="InterPro" id="IPR036388">
    <property type="entry name" value="WH-like_DNA-bd_sf"/>
</dbReference>
<feature type="domain" description="Initiator Rep protein WH1" evidence="2">
    <location>
        <begin position="20"/>
        <end position="164"/>
    </location>
</feature>
<dbReference type="Gene3D" id="1.10.10.10">
    <property type="entry name" value="Winged helix-like DNA-binding domain superfamily/Winged helix DNA-binding domain"/>
    <property type="match status" value="2"/>
</dbReference>
<keyword evidence="4" id="KW-1185">Reference proteome</keyword>